<reference evidence="1 2" key="1">
    <citation type="submission" date="2020-08" db="EMBL/GenBank/DDBJ databases">
        <title>A Genomic Blueprint of the Chicken Gut Microbiome.</title>
        <authorList>
            <person name="Gilroy R."/>
            <person name="Ravi A."/>
            <person name="Getino M."/>
            <person name="Pursley I."/>
            <person name="Horton D.L."/>
            <person name="Alikhan N.-F."/>
            <person name="Baker D."/>
            <person name="Gharbi K."/>
            <person name="Hall N."/>
            <person name="Watson M."/>
            <person name="Adriaenssens E.M."/>
            <person name="Foster-Nyarko E."/>
            <person name="Jarju S."/>
            <person name="Secka A."/>
            <person name="Antonio M."/>
            <person name="Oren A."/>
            <person name="Chaudhuri R."/>
            <person name="La Ragione R.M."/>
            <person name="Hildebrand F."/>
            <person name="Pallen M.J."/>
        </authorList>
    </citation>
    <scope>NUCLEOTIDE SEQUENCE [LARGE SCALE GENOMIC DNA]</scope>
    <source>
        <strain evidence="1 2">Sa4CUA1</strain>
    </source>
</reference>
<evidence type="ECO:0000313" key="2">
    <source>
        <dbReference type="Proteomes" id="UP000641803"/>
    </source>
</evidence>
<accession>A0ABR8RNK6</accession>
<evidence type="ECO:0000313" key="1">
    <source>
        <dbReference type="EMBL" id="MBD7949384.1"/>
    </source>
</evidence>
<dbReference type="EMBL" id="JACSQQ010000004">
    <property type="protein sequence ID" value="MBD7949384.1"/>
    <property type="molecule type" value="Genomic_DNA"/>
</dbReference>
<keyword evidence="2" id="KW-1185">Reference proteome</keyword>
<comment type="caution">
    <text evidence="1">The sequence shown here is derived from an EMBL/GenBank/DDBJ whole genome shotgun (WGS) entry which is preliminary data.</text>
</comment>
<gene>
    <name evidence="1" type="ORF">H9652_03035</name>
</gene>
<dbReference type="Proteomes" id="UP000641803">
    <property type="component" value="Unassembled WGS sequence"/>
</dbReference>
<protein>
    <submittedName>
        <fullName evidence="1">Mechanosensitive ion channel protein MscS</fullName>
    </submittedName>
</protein>
<dbReference type="RefSeq" id="WP_191794655.1">
    <property type="nucleotide sequence ID" value="NZ_JACSQQ010000004.1"/>
</dbReference>
<name>A0ABR8RNK6_9CELL</name>
<organism evidence="1 2">
    <name type="scientific">Oerskovia rustica</name>
    <dbReference type="NCBI Taxonomy" id="2762237"/>
    <lineage>
        <taxon>Bacteria</taxon>
        <taxon>Bacillati</taxon>
        <taxon>Actinomycetota</taxon>
        <taxon>Actinomycetes</taxon>
        <taxon>Micrococcales</taxon>
        <taxon>Cellulomonadaceae</taxon>
        <taxon>Oerskovia</taxon>
    </lineage>
</organism>
<proteinExistence type="predicted"/>
<sequence length="94" mass="10394">MTSDVCDLDREVEQVDERHEGRIVIRPARTGRPASHERAYKPEELVRLDARIPATIAQRLYDTAHESGLPVTVVLANVLSRALDNGNGNGTSMD</sequence>